<sequence length="337" mass="36427">MNPGYQQQPPPYPTNDGGGYMPQPGYPPPGGYPPQGGFPPQASGYQQPQSQGNYWDAGQNPGYYGATPPAQPQQGPSGFGGMMGAHAGMSNMMRNVTGGYDSDAEGGNAGNMASFADKAVRRGFIRKVYGILSIQLMITCAIIAIFVFVDSLRIFAIQNRSLYWVAFGLTMVCMIAMACCESVRRKAPTNFIFLGIFTICEGFMMGTLAAHFQADAVLIAAGICAVVTLALTIFAFQTKYDFTTCGGMLCGLTVILMLAGILMIFMPHNKWAMIGYGSAGALIFSMYIVYDTQLMMGGSHKYSIDPEEYIFAALNLYLDIINLFMYILMIIGGSRSD</sequence>
<protein>
    <recommendedName>
        <fullName evidence="9">Protein lifeguard 1</fullName>
    </recommendedName>
</protein>
<dbReference type="PANTHER" id="PTHR23291:SF47">
    <property type="entry name" value="TRANSMEMBRANE BAX INHIBITOR MOTIF CONTAINING 7"/>
    <property type="match status" value="1"/>
</dbReference>
<evidence type="ECO:0000256" key="5">
    <source>
        <dbReference type="RuleBase" id="RU004379"/>
    </source>
</evidence>
<comment type="caution">
    <text evidence="7">The sequence shown here is derived from an EMBL/GenBank/DDBJ whole genome shotgun (WGS) entry which is preliminary data.</text>
</comment>
<keyword evidence="8" id="KW-1185">Reference proteome</keyword>
<gene>
    <name evidence="7" type="ORF">TCAL_13298</name>
</gene>
<evidence type="ECO:0000256" key="1">
    <source>
        <dbReference type="ARBA" id="ARBA00004141"/>
    </source>
</evidence>
<keyword evidence="2 5" id="KW-0812">Transmembrane</keyword>
<feature type="transmembrane region" description="Helical" evidence="5">
    <location>
        <begin position="271"/>
        <end position="290"/>
    </location>
</feature>
<dbReference type="OrthoDB" id="7933078at2759"/>
<keyword evidence="4 5" id="KW-0472">Membrane</keyword>
<organism evidence="7 8">
    <name type="scientific">Tigriopus californicus</name>
    <name type="common">Marine copepod</name>
    <dbReference type="NCBI Taxonomy" id="6832"/>
    <lineage>
        <taxon>Eukaryota</taxon>
        <taxon>Metazoa</taxon>
        <taxon>Ecdysozoa</taxon>
        <taxon>Arthropoda</taxon>
        <taxon>Crustacea</taxon>
        <taxon>Multicrustacea</taxon>
        <taxon>Hexanauplia</taxon>
        <taxon>Copepoda</taxon>
        <taxon>Harpacticoida</taxon>
        <taxon>Harpacticidae</taxon>
        <taxon>Tigriopus</taxon>
    </lineage>
</organism>
<dbReference type="Proteomes" id="UP000318571">
    <property type="component" value="Chromosome 12"/>
</dbReference>
<feature type="transmembrane region" description="Helical" evidence="5">
    <location>
        <begin position="216"/>
        <end position="236"/>
    </location>
</feature>
<dbReference type="OMA" id="SIRMGKF"/>
<dbReference type="InterPro" id="IPR006214">
    <property type="entry name" value="Bax_inhibitor_1-related"/>
</dbReference>
<name>A0A553PRL7_TIGCA</name>
<dbReference type="EMBL" id="VCGU01000001">
    <property type="protein sequence ID" value="TRY80323.1"/>
    <property type="molecule type" value="Genomic_DNA"/>
</dbReference>
<feature type="transmembrane region" description="Helical" evidence="5">
    <location>
        <begin position="128"/>
        <end position="149"/>
    </location>
</feature>
<reference evidence="7 8" key="1">
    <citation type="journal article" date="2018" name="Nat. Ecol. Evol.">
        <title>Genomic signatures of mitonuclear coevolution across populations of Tigriopus californicus.</title>
        <authorList>
            <person name="Barreto F.S."/>
            <person name="Watson E.T."/>
            <person name="Lima T.G."/>
            <person name="Willett C.S."/>
            <person name="Edmands S."/>
            <person name="Li W."/>
            <person name="Burton R.S."/>
        </authorList>
    </citation>
    <scope>NUCLEOTIDE SEQUENCE [LARGE SCALE GENOMIC DNA]</scope>
    <source>
        <strain evidence="7 8">San Diego</strain>
    </source>
</reference>
<keyword evidence="3 5" id="KW-1133">Transmembrane helix</keyword>
<dbReference type="CDD" id="cd10428">
    <property type="entry name" value="LFG_like"/>
    <property type="match status" value="1"/>
</dbReference>
<feature type="region of interest" description="Disordered" evidence="6">
    <location>
        <begin position="1"/>
        <end position="81"/>
    </location>
</feature>
<dbReference type="Pfam" id="PF01027">
    <property type="entry name" value="Bax1-I"/>
    <property type="match status" value="1"/>
</dbReference>
<evidence type="ECO:0000256" key="6">
    <source>
        <dbReference type="SAM" id="MobiDB-lite"/>
    </source>
</evidence>
<feature type="transmembrane region" description="Helical" evidence="5">
    <location>
        <begin position="310"/>
        <end position="331"/>
    </location>
</feature>
<dbReference type="AlphaFoldDB" id="A0A553PRL7"/>
<evidence type="ECO:0008006" key="9">
    <source>
        <dbReference type="Google" id="ProtNLM"/>
    </source>
</evidence>
<feature type="transmembrane region" description="Helical" evidence="5">
    <location>
        <begin position="248"/>
        <end position="265"/>
    </location>
</feature>
<dbReference type="GO" id="GO:0016020">
    <property type="term" value="C:membrane"/>
    <property type="evidence" value="ECO:0007669"/>
    <property type="project" value="UniProtKB-SubCell"/>
</dbReference>
<comment type="subcellular location">
    <subcellularLocation>
        <location evidence="1">Membrane</location>
        <topology evidence="1">Multi-pass membrane protein</topology>
    </subcellularLocation>
</comment>
<feature type="compositionally biased region" description="Low complexity" evidence="6">
    <location>
        <begin position="65"/>
        <end position="76"/>
    </location>
</feature>
<comment type="similarity">
    <text evidence="5">Belongs to the BI1 family.</text>
</comment>
<evidence type="ECO:0000256" key="3">
    <source>
        <dbReference type="ARBA" id="ARBA00022989"/>
    </source>
</evidence>
<feature type="transmembrane region" description="Helical" evidence="5">
    <location>
        <begin position="161"/>
        <end position="179"/>
    </location>
</feature>
<evidence type="ECO:0000256" key="4">
    <source>
        <dbReference type="ARBA" id="ARBA00023136"/>
    </source>
</evidence>
<accession>A0A553PRL7</accession>
<feature type="transmembrane region" description="Helical" evidence="5">
    <location>
        <begin position="191"/>
        <end position="210"/>
    </location>
</feature>
<evidence type="ECO:0000313" key="8">
    <source>
        <dbReference type="Proteomes" id="UP000318571"/>
    </source>
</evidence>
<proteinExistence type="inferred from homology"/>
<evidence type="ECO:0000313" key="7">
    <source>
        <dbReference type="EMBL" id="TRY80323.1"/>
    </source>
</evidence>
<feature type="compositionally biased region" description="Polar residues" evidence="6">
    <location>
        <begin position="43"/>
        <end position="53"/>
    </location>
</feature>
<evidence type="ECO:0000256" key="2">
    <source>
        <dbReference type="ARBA" id="ARBA00022692"/>
    </source>
</evidence>
<dbReference type="PANTHER" id="PTHR23291">
    <property type="entry name" value="BAX INHIBITOR-RELATED"/>
    <property type="match status" value="1"/>
</dbReference>